<reference evidence="1 2" key="1">
    <citation type="submission" date="2023-04" db="EMBL/GenBank/DDBJ databases">
        <title>Luteimonas sp. M1R5S59.</title>
        <authorList>
            <person name="Sun J.-Q."/>
        </authorList>
    </citation>
    <scope>NUCLEOTIDE SEQUENCE [LARGE SCALE GENOMIC DNA]</scope>
    <source>
        <strain evidence="1 2">M1R5S59</strain>
    </source>
</reference>
<dbReference type="EMBL" id="JARXRO010000018">
    <property type="protein sequence ID" value="MDH5834809.1"/>
    <property type="molecule type" value="Genomic_DNA"/>
</dbReference>
<sequence length="312" mass="35522">MTTKKVRAPWSNPSDAPVIEQSIHDYIVSIFRMSPRDRGVEIIPISPGAEAKRGWDAAVKQVVPLFFQYKLPDFTSRPQSTQAAAHARRQEWKFNDADGLFHFRLRAKAANEPRSQHELLVDLQDQGARVFYVSPSFIDFKRLRFGGELINESPWVSSHISLLGWSILERVDVPVFRDLICIPPHQNVDGKPEDHQFYFNRHHEVSLHSEAAQVEALNLRELLVDQIGLVRQQVGVVSRENYEGFVAGVIVALAGESINPESRSTVRRFFEAHLDNVPAEDTNQMMRSMRALARTVKKLSGIEMMLTIDRTT</sequence>
<proteinExistence type="predicted"/>
<dbReference type="RefSeq" id="WP_280579278.1">
    <property type="nucleotide sequence ID" value="NZ_JARXRO010000018.1"/>
</dbReference>
<organism evidence="1 2">
    <name type="scientific">Luteimonas kalidii</name>
    <dbReference type="NCBI Taxonomy" id="3042025"/>
    <lineage>
        <taxon>Bacteria</taxon>
        <taxon>Pseudomonadati</taxon>
        <taxon>Pseudomonadota</taxon>
        <taxon>Gammaproteobacteria</taxon>
        <taxon>Lysobacterales</taxon>
        <taxon>Lysobacteraceae</taxon>
        <taxon>Luteimonas</taxon>
    </lineage>
</organism>
<accession>A0ABT6JW41</accession>
<gene>
    <name evidence="1" type="ORF">QFW81_12885</name>
</gene>
<evidence type="ECO:0000313" key="2">
    <source>
        <dbReference type="Proteomes" id="UP001156873"/>
    </source>
</evidence>
<comment type="caution">
    <text evidence="1">The sequence shown here is derived from an EMBL/GenBank/DDBJ whole genome shotgun (WGS) entry which is preliminary data.</text>
</comment>
<keyword evidence="2" id="KW-1185">Reference proteome</keyword>
<protein>
    <recommendedName>
        <fullName evidence="3">DUF4365 domain-containing protein</fullName>
    </recommendedName>
</protein>
<name>A0ABT6JW41_9GAMM</name>
<evidence type="ECO:0000313" key="1">
    <source>
        <dbReference type="EMBL" id="MDH5834809.1"/>
    </source>
</evidence>
<evidence type="ECO:0008006" key="3">
    <source>
        <dbReference type="Google" id="ProtNLM"/>
    </source>
</evidence>
<dbReference type="Proteomes" id="UP001156873">
    <property type="component" value="Unassembled WGS sequence"/>
</dbReference>